<dbReference type="Proteomes" id="UP000092177">
    <property type="component" value="Chromosome 5"/>
</dbReference>
<feature type="chain" id="PRO_5008601427" evidence="1">
    <location>
        <begin position="20"/>
        <end position="105"/>
    </location>
</feature>
<accession>A0A1B7Y8K4</accession>
<dbReference type="RefSeq" id="XP_018156921.1">
    <property type="nucleotide sequence ID" value="XM_018302143.1"/>
</dbReference>
<evidence type="ECO:0000256" key="1">
    <source>
        <dbReference type="SAM" id="SignalP"/>
    </source>
</evidence>
<dbReference type="KEGG" id="chig:CH63R_07168"/>
<dbReference type="GeneID" id="28866250"/>
<keyword evidence="3" id="KW-1185">Reference proteome</keyword>
<keyword evidence="1" id="KW-0732">Signal</keyword>
<reference evidence="3" key="1">
    <citation type="journal article" date="2017" name="BMC Genomics">
        <title>Gapless genome assembly of Colletotrichum higginsianum reveals chromosome structure and association of transposable elements with secondary metabolite gene clusters.</title>
        <authorList>
            <person name="Dallery J.-F."/>
            <person name="Lapalu N."/>
            <person name="Zampounis A."/>
            <person name="Pigne S."/>
            <person name="Luyten I."/>
            <person name="Amselem J."/>
            <person name="Wittenberg A.H.J."/>
            <person name="Zhou S."/>
            <person name="de Queiroz M.V."/>
            <person name="Robin G.P."/>
            <person name="Auger A."/>
            <person name="Hainaut M."/>
            <person name="Henrissat B."/>
            <person name="Kim K.-T."/>
            <person name="Lee Y.-H."/>
            <person name="Lespinet O."/>
            <person name="Schwartz D.C."/>
            <person name="Thon M.R."/>
            <person name="O'Connell R.J."/>
        </authorList>
    </citation>
    <scope>NUCLEOTIDE SEQUENCE [LARGE SCALE GENOMIC DNA]</scope>
    <source>
        <strain evidence="3">IMI 349063</strain>
    </source>
</reference>
<feature type="signal peptide" evidence="1">
    <location>
        <begin position="1"/>
        <end position="19"/>
    </location>
</feature>
<comment type="caution">
    <text evidence="2">The sequence shown here is derived from an EMBL/GenBank/DDBJ whole genome shotgun (WGS) entry which is preliminary data.</text>
</comment>
<name>A0A1B7Y8K4_COLHI</name>
<protein>
    <submittedName>
        <fullName evidence="2">Uncharacterized protein</fullName>
    </submittedName>
</protein>
<evidence type="ECO:0000313" key="2">
    <source>
        <dbReference type="EMBL" id="OBR08403.1"/>
    </source>
</evidence>
<dbReference type="PROSITE" id="PS51257">
    <property type="entry name" value="PROKAR_LIPOPROTEIN"/>
    <property type="match status" value="1"/>
</dbReference>
<dbReference type="VEuPathDB" id="FungiDB:CH63R_07168"/>
<gene>
    <name evidence="2" type="ORF">CH63R_07168</name>
</gene>
<proteinExistence type="predicted"/>
<dbReference type="OrthoDB" id="4799057at2759"/>
<dbReference type="AlphaFoldDB" id="A0A1B7Y8K4"/>
<dbReference type="EMBL" id="LTAN01000005">
    <property type="protein sequence ID" value="OBR08403.1"/>
    <property type="molecule type" value="Genomic_DNA"/>
</dbReference>
<sequence>MKLQILPVVLFFFASQVLAACGPNQVELWDLHVIDGTAQCSNYGCYNSCAGEGGSGSCNGCTQQGGPNVRTLGASYCCDGPIQGLFNTCVTRCPPGFTIHFAIML</sequence>
<organism evidence="2 3">
    <name type="scientific">Colletotrichum higginsianum (strain IMI 349063)</name>
    <name type="common">Crucifer anthracnose fungus</name>
    <dbReference type="NCBI Taxonomy" id="759273"/>
    <lineage>
        <taxon>Eukaryota</taxon>
        <taxon>Fungi</taxon>
        <taxon>Dikarya</taxon>
        <taxon>Ascomycota</taxon>
        <taxon>Pezizomycotina</taxon>
        <taxon>Sordariomycetes</taxon>
        <taxon>Hypocreomycetidae</taxon>
        <taxon>Glomerellales</taxon>
        <taxon>Glomerellaceae</taxon>
        <taxon>Colletotrichum</taxon>
        <taxon>Colletotrichum destructivum species complex</taxon>
    </lineage>
</organism>
<evidence type="ECO:0000313" key="3">
    <source>
        <dbReference type="Proteomes" id="UP000092177"/>
    </source>
</evidence>